<evidence type="ECO:0000256" key="2">
    <source>
        <dbReference type="ARBA" id="ARBA00022679"/>
    </source>
</evidence>
<name>A0ABW7C891_9CYAN</name>
<dbReference type="EMBL" id="JAZAQF010000042">
    <property type="protein sequence ID" value="MFG3817391.1"/>
    <property type="molecule type" value="Genomic_DNA"/>
</dbReference>
<dbReference type="Gene3D" id="3.90.470.20">
    <property type="entry name" value="4'-phosphopantetheinyl transferase domain"/>
    <property type="match status" value="2"/>
</dbReference>
<dbReference type="PANTHER" id="PTHR12215">
    <property type="entry name" value="PHOSPHOPANTETHEINE TRANSFERASE"/>
    <property type="match status" value="1"/>
</dbReference>
<accession>A0ABW7C891</accession>
<evidence type="ECO:0000313" key="5">
    <source>
        <dbReference type="Proteomes" id="UP001604335"/>
    </source>
</evidence>
<evidence type="ECO:0000313" key="4">
    <source>
        <dbReference type="EMBL" id="MFG3817391.1"/>
    </source>
</evidence>
<comment type="caution">
    <text evidence="4">The sequence shown here is derived from an EMBL/GenBank/DDBJ whole genome shotgun (WGS) entry which is preliminary data.</text>
</comment>
<dbReference type="PANTHER" id="PTHR12215:SF10">
    <property type="entry name" value="L-AMINOADIPATE-SEMIALDEHYDE DEHYDROGENASE-PHOSPHOPANTETHEINYL TRANSFERASE"/>
    <property type="match status" value="1"/>
</dbReference>
<dbReference type="InterPro" id="IPR037143">
    <property type="entry name" value="4-PPantetheinyl_Trfase_dom_sf"/>
</dbReference>
<proteinExistence type="inferred from homology"/>
<dbReference type="RefSeq" id="WP_393011682.1">
    <property type="nucleotide sequence ID" value="NZ_JAZAQF010000042.1"/>
</dbReference>
<sequence length="249" mass="28294">MRSITCRFECVNIANYVDVAPYRSQLLSPAELDYFEKLPVLRRRMSYLMGRMAAKGALVQLIGDCDYRSISIEPGSFGQPVVRYGGQEPFEVSIAHDSGQAVAVAFEAGYPVGIDVETFNPTLYQTLIDAVPDSEKSWCDKTFHEYPQYPQRLLALWTLKEALSKVLRCGMTVPMELLSIANLQCIFSNHYRASFRHFSQYQARLWIADQTVLSVVFPRQTEINFDPFQKSWFSQNALNSIVDSFDLAG</sequence>
<gene>
    <name evidence="4" type="ORF">VPK24_07050</name>
</gene>
<feature type="domain" description="4'-phosphopantetheinyl transferase" evidence="3">
    <location>
        <begin position="111"/>
        <end position="189"/>
    </location>
</feature>
<dbReference type="InterPro" id="IPR008278">
    <property type="entry name" value="4-PPantetheinyl_Trfase_dom"/>
</dbReference>
<dbReference type="InterPro" id="IPR050559">
    <property type="entry name" value="P-Pant_transferase_sf"/>
</dbReference>
<dbReference type="Pfam" id="PF01648">
    <property type="entry name" value="ACPS"/>
    <property type="match status" value="1"/>
</dbReference>
<evidence type="ECO:0000256" key="1">
    <source>
        <dbReference type="ARBA" id="ARBA00010990"/>
    </source>
</evidence>
<keyword evidence="2 4" id="KW-0808">Transferase</keyword>
<comment type="similarity">
    <text evidence="1">Belongs to the P-Pant transferase superfamily. Gsp/Sfp/HetI/AcpT family.</text>
</comment>
<evidence type="ECO:0000259" key="3">
    <source>
        <dbReference type="Pfam" id="PF01648"/>
    </source>
</evidence>
<dbReference type="GO" id="GO:0016740">
    <property type="term" value="F:transferase activity"/>
    <property type="evidence" value="ECO:0007669"/>
    <property type="project" value="UniProtKB-KW"/>
</dbReference>
<protein>
    <submittedName>
        <fullName evidence="4">4'-phosphopantetheinyl transferase superfamily protein</fullName>
    </submittedName>
</protein>
<organism evidence="4 5">
    <name type="scientific">Limnothrix redekei LRLZ20PSL1</name>
    <dbReference type="NCBI Taxonomy" id="3112953"/>
    <lineage>
        <taxon>Bacteria</taxon>
        <taxon>Bacillati</taxon>
        <taxon>Cyanobacteriota</taxon>
        <taxon>Cyanophyceae</taxon>
        <taxon>Pseudanabaenales</taxon>
        <taxon>Pseudanabaenaceae</taxon>
        <taxon>Limnothrix</taxon>
    </lineage>
</organism>
<reference evidence="5" key="1">
    <citation type="journal article" date="2024" name="Algal Res.">
        <title>Biochemical, toxicological and genomic investigation of a high-biomass producing Limnothrix strain isolated from Italian shallow drinking water reservoir.</title>
        <authorList>
            <person name="Simonazzi M."/>
            <person name="Shishido T.K."/>
            <person name="Delbaje E."/>
            <person name="Wahlsten M."/>
            <person name="Fewer D.P."/>
            <person name="Sivonen K."/>
            <person name="Pezzolesi L."/>
            <person name="Pistocchi R."/>
        </authorList>
    </citation>
    <scope>NUCLEOTIDE SEQUENCE [LARGE SCALE GENOMIC DNA]</scope>
    <source>
        <strain evidence="5">LRLZ20PSL1</strain>
    </source>
</reference>
<keyword evidence="5" id="KW-1185">Reference proteome</keyword>
<dbReference type="SUPFAM" id="SSF56214">
    <property type="entry name" value="4'-phosphopantetheinyl transferase"/>
    <property type="match status" value="2"/>
</dbReference>
<dbReference type="Proteomes" id="UP001604335">
    <property type="component" value="Unassembled WGS sequence"/>
</dbReference>